<dbReference type="InterPro" id="IPR003661">
    <property type="entry name" value="HisK_dim/P_dom"/>
</dbReference>
<dbReference type="PANTHER" id="PTHR43065">
    <property type="entry name" value="SENSOR HISTIDINE KINASE"/>
    <property type="match status" value="1"/>
</dbReference>
<keyword evidence="9" id="KW-0472">Membrane</keyword>
<feature type="transmembrane region" description="Helical" evidence="9">
    <location>
        <begin position="152"/>
        <end position="171"/>
    </location>
</feature>
<dbReference type="InterPro" id="IPR000700">
    <property type="entry name" value="PAS-assoc_C"/>
</dbReference>
<evidence type="ECO:0000256" key="7">
    <source>
        <dbReference type="ARBA" id="ARBA00022840"/>
    </source>
</evidence>
<dbReference type="CDD" id="cd00130">
    <property type="entry name" value="PAS"/>
    <property type="match status" value="1"/>
</dbReference>
<dbReference type="SMART" id="SM00387">
    <property type="entry name" value="HATPase_c"/>
    <property type="match status" value="1"/>
</dbReference>
<evidence type="ECO:0000256" key="9">
    <source>
        <dbReference type="SAM" id="Phobius"/>
    </source>
</evidence>
<dbReference type="SMART" id="SM00388">
    <property type="entry name" value="HisKA"/>
    <property type="match status" value="1"/>
</dbReference>
<keyword evidence="7" id="KW-0067">ATP-binding</keyword>
<dbReference type="InterPro" id="IPR003594">
    <property type="entry name" value="HATPase_dom"/>
</dbReference>
<feature type="transmembrane region" description="Helical" evidence="9">
    <location>
        <begin position="99"/>
        <end position="132"/>
    </location>
</feature>
<dbReference type="InterPro" id="IPR000014">
    <property type="entry name" value="PAS"/>
</dbReference>
<comment type="caution">
    <text evidence="13">The sequence shown here is derived from an EMBL/GenBank/DDBJ whole genome shotgun (WGS) entry which is preliminary data.</text>
</comment>
<evidence type="ECO:0000256" key="6">
    <source>
        <dbReference type="ARBA" id="ARBA00022777"/>
    </source>
</evidence>
<feature type="transmembrane region" description="Helical" evidence="9">
    <location>
        <begin position="46"/>
        <end position="65"/>
    </location>
</feature>
<dbReference type="EMBL" id="SHNP01000005">
    <property type="protein sequence ID" value="MCX2974984.1"/>
    <property type="molecule type" value="Genomic_DNA"/>
</dbReference>
<dbReference type="Pfam" id="PF02518">
    <property type="entry name" value="HATPase_c"/>
    <property type="match status" value="1"/>
</dbReference>
<dbReference type="Pfam" id="PF00989">
    <property type="entry name" value="PAS"/>
    <property type="match status" value="1"/>
</dbReference>
<keyword evidence="5" id="KW-0547">Nucleotide-binding</keyword>
<dbReference type="Gene3D" id="3.30.565.10">
    <property type="entry name" value="Histidine kinase-like ATPase, C-terminal domain"/>
    <property type="match status" value="1"/>
</dbReference>
<keyword evidence="9" id="KW-1133">Transmembrane helix</keyword>
<keyword evidence="3" id="KW-0597">Phosphoprotein</keyword>
<keyword evidence="14" id="KW-1185">Reference proteome</keyword>
<feature type="transmembrane region" description="Helical" evidence="9">
    <location>
        <begin position="20"/>
        <end position="39"/>
    </location>
</feature>
<dbReference type="PANTHER" id="PTHR43065:SF46">
    <property type="entry name" value="C4-DICARBOXYLATE TRANSPORT SENSOR PROTEIN DCTB"/>
    <property type="match status" value="1"/>
</dbReference>
<gene>
    <name evidence="13" type="ORF">EYC87_15435</name>
</gene>
<name>A0ABT3T0C0_9GAMM</name>
<dbReference type="SMART" id="SM00091">
    <property type="entry name" value="PAS"/>
    <property type="match status" value="1"/>
</dbReference>
<dbReference type="InterPro" id="IPR005467">
    <property type="entry name" value="His_kinase_dom"/>
</dbReference>
<dbReference type="InterPro" id="IPR001610">
    <property type="entry name" value="PAC"/>
</dbReference>
<evidence type="ECO:0000313" key="14">
    <source>
        <dbReference type="Proteomes" id="UP001143307"/>
    </source>
</evidence>
<dbReference type="InterPro" id="IPR013767">
    <property type="entry name" value="PAS_fold"/>
</dbReference>
<dbReference type="Gene3D" id="1.10.287.130">
    <property type="match status" value="1"/>
</dbReference>
<feature type="transmembrane region" description="Helical" evidence="9">
    <location>
        <begin position="71"/>
        <end position="87"/>
    </location>
</feature>
<evidence type="ECO:0000256" key="1">
    <source>
        <dbReference type="ARBA" id="ARBA00000085"/>
    </source>
</evidence>
<evidence type="ECO:0000256" key="3">
    <source>
        <dbReference type="ARBA" id="ARBA00022553"/>
    </source>
</evidence>
<dbReference type="InterPro" id="IPR036097">
    <property type="entry name" value="HisK_dim/P_sf"/>
</dbReference>
<dbReference type="InterPro" id="IPR035965">
    <property type="entry name" value="PAS-like_dom_sf"/>
</dbReference>
<evidence type="ECO:0000256" key="2">
    <source>
        <dbReference type="ARBA" id="ARBA00012438"/>
    </source>
</evidence>
<feature type="domain" description="PAC" evidence="12">
    <location>
        <begin position="274"/>
        <end position="326"/>
    </location>
</feature>
<protein>
    <recommendedName>
        <fullName evidence="2">histidine kinase</fullName>
        <ecNumber evidence="2">2.7.13.3</ecNumber>
    </recommendedName>
</protein>
<dbReference type="Pfam" id="PF00512">
    <property type="entry name" value="HisKA"/>
    <property type="match status" value="1"/>
</dbReference>
<feature type="domain" description="Histidine kinase" evidence="10">
    <location>
        <begin position="350"/>
        <end position="565"/>
    </location>
</feature>
<dbReference type="CDD" id="cd00082">
    <property type="entry name" value="HisKA"/>
    <property type="match status" value="1"/>
</dbReference>
<dbReference type="SMART" id="SM00086">
    <property type="entry name" value="PAC"/>
    <property type="match status" value="1"/>
</dbReference>
<feature type="domain" description="PAS" evidence="11">
    <location>
        <begin position="194"/>
        <end position="238"/>
    </location>
</feature>
<dbReference type="PRINTS" id="PR00344">
    <property type="entry name" value="BCTRLSENSOR"/>
</dbReference>
<keyword evidence="6" id="KW-0418">Kinase</keyword>
<evidence type="ECO:0000256" key="8">
    <source>
        <dbReference type="ARBA" id="ARBA00023012"/>
    </source>
</evidence>
<evidence type="ECO:0000259" key="11">
    <source>
        <dbReference type="PROSITE" id="PS50112"/>
    </source>
</evidence>
<dbReference type="NCBIfam" id="TIGR00229">
    <property type="entry name" value="sensory_box"/>
    <property type="match status" value="1"/>
</dbReference>
<keyword evidence="8" id="KW-0902">Two-component regulatory system</keyword>
<dbReference type="Proteomes" id="UP001143307">
    <property type="component" value="Unassembled WGS sequence"/>
</dbReference>
<proteinExistence type="predicted"/>
<dbReference type="InterPro" id="IPR004358">
    <property type="entry name" value="Sig_transdc_His_kin-like_C"/>
</dbReference>
<dbReference type="RefSeq" id="WP_279253652.1">
    <property type="nucleotide sequence ID" value="NZ_SHNP01000005.1"/>
</dbReference>
<comment type="catalytic activity">
    <reaction evidence="1">
        <text>ATP + protein L-histidine = ADP + protein N-phospho-L-histidine.</text>
        <dbReference type="EC" id="2.7.13.3"/>
    </reaction>
</comment>
<evidence type="ECO:0000259" key="12">
    <source>
        <dbReference type="PROSITE" id="PS50113"/>
    </source>
</evidence>
<dbReference type="InterPro" id="IPR036890">
    <property type="entry name" value="HATPase_C_sf"/>
</dbReference>
<sequence length="565" mass="61705">MHAKIVPLKEILEPITDKYFYWLTAVILLLLPFSLVRYFQTGWLTLYSFHCSVALLFVLSCFIPILSRHKLVIVVVGCMTIGASANLQHGISQSGEASFVLAIVLCSVGFGVKGLILSSVATALFLFLPHLAFLIEPLIPTGIRPYNEGREGFLALGWILFCGISASYVVLRLVTGVRSKSHQLSLSLIKSANIARDLTILIDTANAPIFGVDSEGKINEWNQQAEKITGYKKTELEGLSFATAFPGDALFRTNDYRASIADVLNNTMMGEEISNFELDLITKSGESISILLNSTARKDVSGKIIGVVGVGQDITELNRMQIEQEKERKEASAQIIQASKLATLGEMATSVAHELNQPLNVIRVAAENGRRKIATDTADPEYLEKKLNRIIAQTGRAAAIIQHLRMFGREAKEEPEVIDPRLAVENALDLMGTQLRLSGIEIVTELPKSCPSILGHVIQLEQVILNLLANARDAMSDKDVPAKILLGVSADDENVRITTEDTGGGIPKDILERIFEPFYTTKKIGEGTGLGLSVSYGIVRDMGGRIFAENFNDGARITIILPIGN</sequence>
<accession>A0ABT3T0C0</accession>
<dbReference type="Gene3D" id="3.30.450.20">
    <property type="entry name" value="PAS domain"/>
    <property type="match status" value="1"/>
</dbReference>
<dbReference type="SUPFAM" id="SSF55785">
    <property type="entry name" value="PYP-like sensor domain (PAS domain)"/>
    <property type="match status" value="1"/>
</dbReference>
<evidence type="ECO:0000313" key="13">
    <source>
        <dbReference type="EMBL" id="MCX2974984.1"/>
    </source>
</evidence>
<dbReference type="PROSITE" id="PS50109">
    <property type="entry name" value="HIS_KIN"/>
    <property type="match status" value="1"/>
</dbReference>
<dbReference type="SUPFAM" id="SSF55874">
    <property type="entry name" value="ATPase domain of HSP90 chaperone/DNA topoisomerase II/histidine kinase"/>
    <property type="match status" value="1"/>
</dbReference>
<keyword evidence="4" id="KW-0808">Transferase</keyword>
<dbReference type="PROSITE" id="PS50113">
    <property type="entry name" value="PAC"/>
    <property type="match status" value="1"/>
</dbReference>
<evidence type="ECO:0000259" key="10">
    <source>
        <dbReference type="PROSITE" id="PS50109"/>
    </source>
</evidence>
<dbReference type="PROSITE" id="PS50112">
    <property type="entry name" value="PAS"/>
    <property type="match status" value="1"/>
</dbReference>
<evidence type="ECO:0000256" key="5">
    <source>
        <dbReference type="ARBA" id="ARBA00022741"/>
    </source>
</evidence>
<dbReference type="EC" id="2.7.13.3" evidence="2"/>
<organism evidence="13 14">
    <name type="scientific">Candidatus Seongchinamella marina</name>
    <dbReference type="NCBI Taxonomy" id="2518990"/>
    <lineage>
        <taxon>Bacteria</taxon>
        <taxon>Pseudomonadati</taxon>
        <taxon>Pseudomonadota</taxon>
        <taxon>Gammaproteobacteria</taxon>
        <taxon>Cellvibrionales</taxon>
        <taxon>Halieaceae</taxon>
        <taxon>Seongchinamella</taxon>
    </lineage>
</organism>
<evidence type="ECO:0000256" key="4">
    <source>
        <dbReference type="ARBA" id="ARBA00022679"/>
    </source>
</evidence>
<dbReference type="SUPFAM" id="SSF47384">
    <property type="entry name" value="Homodimeric domain of signal transducing histidine kinase"/>
    <property type="match status" value="1"/>
</dbReference>
<reference evidence="13" key="1">
    <citation type="submission" date="2019-02" db="EMBL/GenBank/DDBJ databases">
        <authorList>
            <person name="Li S.-H."/>
        </authorList>
    </citation>
    <scope>NUCLEOTIDE SEQUENCE</scope>
    <source>
        <strain evidence="13">IMCC8485</strain>
    </source>
</reference>
<keyword evidence="9" id="KW-0812">Transmembrane</keyword>